<dbReference type="InterPro" id="IPR003797">
    <property type="entry name" value="DegV"/>
</dbReference>
<reference evidence="2 3" key="1">
    <citation type="submission" date="2015-01" db="EMBL/GenBank/DDBJ databases">
        <title>Draft genome of the acidophilic iron oxidizer Acidithrix ferrooxidans strain Py-F3.</title>
        <authorList>
            <person name="Poehlein A."/>
            <person name="Eisen S."/>
            <person name="Schloemann M."/>
            <person name="Johnson B.D."/>
            <person name="Daniel R."/>
            <person name="Muehling M."/>
        </authorList>
    </citation>
    <scope>NUCLEOTIDE SEQUENCE [LARGE SCALE GENOMIC DNA]</scope>
    <source>
        <strain evidence="2 3">Py-F3</strain>
    </source>
</reference>
<dbReference type="EMBL" id="JXYS01000075">
    <property type="protein sequence ID" value="KJF16760.1"/>
    <property type="molecule type" value="Genomic_DNA"/>
</dbReference>
<comment type="caution">
    <text evidence="2">The sequence shown here is derived from an EMBL/GenBank/DDBJ whole genome shotgun (WGS) entry which is preliminary data.</text>
</comment>
<keyword evidence="3" id="KW-1185">Reference proteome</keyword>
<dbReference type="AlphaFoldDB" id="A0A0D8HFL6"/>
<evidence type="ECO:0000256" key="1">
    <source>
        <dbReference type="ARBA" id="ARBA00023121"/>
    </source>
</evidence>
<gene>
    <name evidence="2" type="ORF">AXFE_24250</name>
</gene>
<dbReference type="Gene3D" id="3.40.50.10170">
    <property type="match status" value="1"/>
</dbReference>
<dbReference type="NCBIfam" id="TIGR00762">
    <property type="entry name" value="DegV"/>
    <property type="match status" value="1"/>
</dbReference>
<dbReference type="STRING" id="1280514.AXFE_24250"/>
<dbReference type="GO" id="GO:0008289">
    <property type="term" value="F:lipid binding"/>
    <property type="evidence" value="ECO:0007669"/>
    <property type="project" value="UniProtKB-KW"/>
</dbReference>
<dbReference type="InterPro" id="IPR043168">
    <property type="entry name" value="DegV_C"/>
</dbReference>
<protein>
    <submittedName>
        <fullName evidence="2">DegV domain-containing protein</fullName>
    </submittedName>
</protein>
<dbReference type="PROSITE" id="PS51482">
    <property type="entry name" value="DEGV"/>
    <property type="match status" value="1"/>
</dbReference>
<dbReference type="Proteomes" id="UP000032360">
    <property type="component" value="Unassembled WGS sequence"/>
</dbReference>
<dbReference type="PATRIC" id="fig|1280514.3.peg.3202"/>
<accession>A0A0D8HFL6</accession>
<evidence type="ECO:0000313" key="2">
    <source>
        <dbReference type="EMBL" id="KJF16760.1"/>
    </source>
</evidence>
<name>A0A0D8HFL6_9ACTN</name>
<keyword evidence="1" id="KW-0446">Lipid-binding</keyword>
<evidence type="ECO:0000313" key="3">
    <source>
        <dbReference type="Proteomes" id="UP000032360"/>
    </source>
</evidence>
<dbReference type="Gene3D" id="3.30.1180.10">
    <property type="match status" value="1"/>
</dbReference>
<dbReference type="Pfam" id="PF02645">
    <property type="entry name" value="DegV"/>
    <property type="match status" value="1"/>
</dbReference>
<sequence>MSKIKIITDSASDIPPHLIDELQIGIVPLTITFGDKSYKDVIELSVEEFWEKSQSSPTLPQTAAPSIAAFVEAMTEAIESGYDGIIVITLSSKLSATYQSATRASEEVGQSKIPIIVIDSELATYGQGSLAVLGSENSSLPIEELATLIRNTKARTRVFGALDTLDNLRKGGRIGPAAATLGSILSVKPIIEVKDGVIEAPSKQRTRKRALEYLYDLVQGQADQIEKIAVISALAPDTDEFVAKIKEITKLKDIPVAIIGPVIGSHSGPRTIGVAFTLQEKAH</sequence>
<organism evidence="2 3">
    <name type="scientific">Acidithrix ferrooxidans</name>
    <dbReference type="NCBI Taxonomy" id="1280514"/>
    <lineage>
        <taxon>Bacteria</taxon>
        <taxon>Bacillati</taxon>
        <taxon>Actinomycetota</taxon>
        <taxon>Acidimicrobiia</taxon>
        <taxon>Acidimicrobiales</taxon>
        <taxon>Acidimicrobiaceae</taxon>
        <taxon>Acidithrix</taxon>
    </lineage>
</organism>
<dbReference type="RefSeq" id="WP_052606091.1">
    <property type="nucleotide sequence ID" value="NZ_JXYS01000075.1"/>
</dbReference>
<dbReference type="PANTHER" id="PTHR33434:SF2">
    <property type="entry name" value="FATTY ACID-BINDING PROTEIN TM_1468"/>
    <property type="match status" value="1"/>
</dbReference>
<proteinExistence type="predicted"/>
<dbReference type="SUPFAM" id="SSF82549">
    <property type="entry name" value="DAK1/DegV-like"/>
    <property type="match status" value="1"/>
</dbReference>
<dbReference type="OrthoDB" id="9760324at2"/>
<dbReference type="InterPro" id="IPR050270">
    <property type="entry name" value="DegV_domain_contain"/>
</dbReference>
<dbReference type="PANTHER" id="PTHR33434">
    <property type="entry name" value="DEGV DOMAIN-CONTAINING PROTEIN DR_1986-RELATED"/>
    <property type="match status" value="1"/>
</dbReference>